<dbReference type="RefSeq" id="WP_185670664.1">
    <property type="nucleotide sequence ID" value="NZ_JACJVP010000030.1"/>
</dbReference>
<gene>
    <name evidence="1" type="ORF">H7C19_19230</name>
</gene>
<dbReference type="AlphaFoldDB" id="A0A7X0VHN0"/>
<evidence type="ECO:0000313" key="1">
    <source>
        <dbReference type="EMBL" id="MBB6672819.1"/>
    </source>
</evidence>
<accession>A0A7X0VHN0</accession>
<comment type="caution">
    <text evidence="1">The sequence shown here is derived from an EMBL/GenBank/DDBJ whole genome shotgun (WGS) entry which is preliminary data.</text>
</comment>
<keyword evidence="2" id="KW-1185">Reference proteome</keyword>
<dbReference type="EMBL" id="JACJVP010000030">
    <property type="protein sequence ID" value="MBB6672819.1"/>
    <property type="molecule type" value="Genomic_DNA"/>
</dbReference>
<evidence type="ECO:0000313" key="2">
    <source>
        <dbReference type="Proteomes" id="UP000547209"/>
    </source>
</evidence>
<dbReference type="Proteomes" id="UP000547209">
    <property type="component" value="Unassembled WGS sequence"/>
</dbReference>
<protein>
    <submittedName>
        <fullName evidence="1">Uncharacterized protein</fullName>
    </submittedName>
</protein>
<sequence length="178" mass="20847">MIYSLYHYYDANRGPFRNLSGLTADEAALLSRQLVQEGRTFASRRSEDYMSIRRGLEAQARAQFIAKGGQPRTAYPHYMTLGVCDWLKTWYENPCVLRLDWDDIREDAISFTYGDLFPTMRVQDRKPYRGQVYTKKEIVAVIEAYGFPQAWNANGEGGPERYIEAQIWDEEEIRRFYA</sequence>
<proteinExistence type="predicted"/>
<name>A0A7X0VHN0_9BACL</name>
<reference evidence="1 2" key="1">
    <citation type="submission" date="2020-08" db="EMBL/GenBank/DDBJ databases">
        <title>Cohnella phylogeny.</title>
        <authorList>
            <person name="Dunlap C."/>
        </authorList>
    </citation>
    <scope>NUCLEOTIDE SEQUENCE [LARGE SCALE GENOMIC DNA]</scope>
    <source>
        <strain evidence="1 2">DSM 28246</strain>
    </source>
</reference>
<organism evidence="1 2">
    <name type="scientific">Cohnella nanjingensis</name>
    <dbReference type="NCBI Taxonomy" id="1387779"/>
    <lineage>
        <taxon>Bacteria</taxon>
        <taxon>Bacillati</taxon>
        <taxon>Bacillota</taxon>
        <taxon>Bacilli</taxon>
        <taxon>Bacillales</taxon>
        <taxon>Paenibacillaceae</taxon>
        <taxon>Cohnella</taxon>
    </lineage>
</organism>